<keyword evidence="2" id="KW-1185">Reference proteome</keyword>
<dbReference type="Proteomes" id="UP000215914">
    <property type="component" value="Unassembled WGS sequence"/>
</dbReference>
<dbReference type="EMBL" id="MNCJ02000332">
    <property type="protein sequence ID" value="KAF5755257.1"/>
    <property type="molecule type" value="Genomic_DNA"/>
</dbReference>
<name>A0A9K3DGP2_HELAN</name>
<comment type="caution">
    <text evidence="1">The sequence shown here is derived from an EMBL/GenBank/DDBJ whole genome shotgun (WGS) entry which is preliminary data.</text>
</comment>
<dbReference type="Gramene" id="mRNA:HanXRQr2_Chr17g0800701">
    <property type="protein sequence ID" value="CDS:HanXRQr2_Chr17g0800701.1"/>
    <property type="gene ID" value="HanXRQr2_Chr17g0800701"/>
</dbReference>
<organism evidence="1 2">
    <name type="scientific">Helianthus annuus</name>
    <name type="common">Common sunflower</name>
    <dbReference type="NCBI Taxonomy" id="4232"/>
    <lineage>
        <taxon>Eukaryota</taxon>
        <taxon>Viridiplantae</taxon>
        <taxon>Streptophyta</taxon>
        <taxon>Embryophyta</taxon>
        <taxon>Tracheophyta</taxon>
        <taxon>Spermatophyta</taxon>
        <taxon>Magnoliopsida</taxon>
        <taxon>eudicotyledons</taxon>
        <taxon>Gunneridae</taxon>
        <taxon>Pentapetalae</taxon>
        <taxon>asterids</taxon>
        <taxon>campanulids</taxon>
        <taxon>Asterales</taxon>
        <taxon>Asteraceae</taxon>
        <taxon>Asteroideae</taxon>
        <taxon>Heliantheae alliance</taxon>
        <taxon>Heliantheae</taxon>
        <taxon>Helianthus</taxon>
    </lineage>
</organism>
<evidence type="ECO:0000313" key="1">
    <source>
        <dbReference type="EMBL" id="KAF5755257.1"/>
    </source>
</evidence>
<evidence type="ECO:0000313" key="2">
    <source>
        <dbReference type="Proteomes" id="UP000215914"/>
    </source>
</evidence>
<proteinExistence type="predicted"/>
<accession>A0A9K3DGP2</accession>
<reference evidence="1" key="2">
    <citation type="submission" date="2020-06" db="EMBL/GenBank/DDBJ databases">
        <title>Helianthus annuus Genome sequencing and assembly Release 2.</title>
        <authorList>
            <person name="Gouzy J."/>
            <person name="Langlade N."/>
            <person name="Munos S."/>
        </authorList>
    </citation>
    <scope>NUCLEOTIDE SEQUENCE</scope>
    <source>
        <tissue evidence="1">Leaves</tissue>
    </source>
</reference>
<gene>
    <name evidence="1" type="ORF">HanXRQr2_Chr17g0800701</name>
</gene>
<sequence length="113" mass="13530">MNSYFHNTMIRAYFDSPDPFHSISVFLHWHNSQDPFSSSRDQFTYPFVLKAFSKLKQKSFGKHLHEMVYKSRFEFDEPDPESFIQATNQIWRRNNRVSSRSDEAGSTNKIWRS</sequence>
<reference evidence="1" key="1">
    <citation type="journal article" date="2017" name="Nature">
        <title>The sunflower genome provides insights into oil metabolism, flowering and Asterid evolution.</title>
        <authorList>
            <person name="Badouin H."/>
            <person name="Gouzy J."/>
            <person name="Grassa C.J."/>
            <person name="Murat F."/>
            <person name="Staton S.E."/>
            <person name="Cottret L."/>
            <person name="Lelandais-Briere C."/>
            <person name="Owens G.L."/>
            <person name="Carrere S."/>
            <person name="Mayjonade B."/>
            <person name="Legrand L."/>
            <person name="Gill N."/>
            <person name="Kane N.C."/>
            <person name="Bowers J.E."/>
            <person name="Hubner S."/>
            <person name="Bellec A."/>
            <person name="Berard A."/>
            <person name="Berges H."/>
            <person name="Blanchet N."/>
            <person name="Boniface M.C."/>
            <person name="Brunel D."/>
            <person name="Catrice O."/>
            <person name="Chaidir N."/>
            <person name="Claudel C."/>
            <person name="Donnadieu C."/>
            <person name="Faraut T."/>
            <person name="Fievet G."/>
            <person name="Helmstetter N."/>
            <person name="King M."/>
            <person name="Knapp S.J."/>
            <person name="Lai Z."/>
            <person name="Le Paslier M.C."/>
            <person name="Lippi Y."/>
            <person name="Lorenzon L."/>
            <person name="Mandel J.R."/>
            <person name="Marage G."/>
            <person name="Marchand G."/>
            <person name="Marquand E."/>
            <person name="Bret-Mestries E."/>
            <person name="Morien E."/>
            <person name="Nambeesan S."/>
            <person name="Nguyen T."/>
            <person name="Pegot-Espagnet P."/>
            <person name="Pouilly N."/>
            <person name="Raftis F."/>
            <person name="Sallet E."/>
            <person name="Schiex T."/>
            <person name="Thomas J."/>
            <person name="Vandecasteele C."/>
            <person name="Vares D."/>
            <person name="Vear F."/>
            <person name="Vautrin S."/>
            <person name="Crespi M."/>
            <person name="Mangin B."/>
            <person name="Burke J.M."/>
            <person name="Salse J."/>
            <person name="Munos S."/>
            <person name="Vincourt P."/>
            <person name="Rieseberg L.H."/>
            <person name="Langlade N.B."/>
        </authorList>
    </citation>
    <scope>NUCLEOTIDE SEQUENCE</scope>
    <source>
        <tissue evidence="1">Leaves</tissue>
    </source>
</reference>
<dbReference type="AlphaFoldDB" id="A0A9K3DGP2"/>
<protein>
    <submittedName>
        <fullName evidence="1">Uncharacterized protein</fullName>
    </submittedName>
</protein>